<dbReference type="AlphaFoldDB" id="A0A7J8AVM8"/>
<reference evidence="2 3" key="1">
    <citation type="journal article" date="2020" name="Nature">
        <title>Six reference-quality genomes reveal evolution of bat adaptations.</title>
        <authorList>
            <person name="Jebb D."/>
            <person name="Huang Z."/>
            <person name="Pippel M."/>
            <person name="Hughes G.M."/>
            <person name="Lavrichenko K."/>
            <person name="Devanna P."/>
            <person name="Winkler S."/>
            <person name="Jermiin L.S."/>
            <person name="Skirmuntt E.C."/>
            <person name="Katzourakis A."/>
            <person name="Burkitt-Gray L."/>
            <person name="Ray D.A."/>
            <person name="Sullivan K.A.M."/>
            <person name="Roscito J.G."/>
            <person name="Kirilenko B.M."/>
            <person name="Davalos L.M."/>
            <person name="Corthals A.P."/>
            <person name="Power M.L."/>
            <person name="Jones G."/>
            <person name="Ransome R.D."/>
            <person name="Dechmann D.K.N."/>
            <person name="Locatelli A.G."/>
            <person name="Puechmaille S.J."/>
            <person name="Fedrigo O."/>
            <person name="Jarvis E.D."/>
            <person name="Hiller M."/>
            <person name="Vernes S.C."/>
            <person name="Myers E.W."/>
            <person name="Teeling E.C."/>
        </authorList>
    </citation>
    <scope>NUCLEOTIDE SEQUENCE [LARGE SCALE GENOMIC DNA]</scope>
    <source>
        <strain evidence="2">MRhiFer1</strain>
        <tissue evidence="2">Lung</tissue>
    </source>
</reference>
<dbReference type="Proteomes" id="UP000585614">
    <property type="component" value="Unassembled WGS sequence"/>
</dbReference>
<evidence type="ECO:0000313" key="2">
    <source>
        <dbReference type="EMBL" id="KAF6390256.1"/>
    </source>
</evidence>
<sequence length="140" mass="16342">MMTSSLGASKKYSDAVEEPGTSEISRDLAGLEEQQAEPRKRKRANMKKLMFSTLKVIQDHMDILKSTQEKLVKDYRTPMNEVTGLKETLREENYRINIMEERISTNEDEIELQFQKIRNLSKQLFTVPKKGMDLKNTSRR</sequence>
<evidence type="ECO:0000313" key="3">
    <source>
        <dbReference type="Proteomes" id="UP000585614"/>
    </source>
</evidence>
<gene>
    <name evidence="2" type="ORF">mRhiFer1_007836</name>
</gene>
<accession>A0A7J8AVM8</accession>
<feature type="region of interest" description="Disordered" evidence="1">
    <location>
        <begin position="1"/>
        <end position="44"/>
    </location>
</feature>
<dbReference type="EMBL" id="JACAGC010000001">
    <property type="protein sequence ID" value="KAF6390256.1"/>
    <property type="molecule type" value="Genomic_DNA"/>
</dbReference>
<evidence type="ECO:0000256" key="1">
    <source>
        <dbReference type="SAM" id="MobiDB-lite"/>
    </source>
</evidence>
<organism evidence="2 3">
    <name type="scientific">Rhinolophus ferrumequinum</name>
    <name type="common">Greater horseshoe bat</name>
    <dbReference type="NCBI Taxonomy" id="59479"/>
    <lineage>
        <taxon>Eukaryota</taxon>
        <taxon>Metazoa</taxon>
        <taxon>Chordata</taxon>
        <taxon>Craniata</taxon>
        <taxon>Vertebrata</taxon>
        <taxon>Euteleostomi</taxon>
        <taxon>Mammalia</taxon>
        <taxon>Eutheria</taxon>
        <taxon>Laurasiatheria</taxon>
        <taxon>Chiroptera</taxon>
        <taxon>Yinpterochiroptera</taxon>
        <taxon>Rhinolophoidea</taxon>
        <taxon>Rhinolophidae</taxon>
        <taxon>Rhinolophinae</taxon>
        <taxon>Rhinolophus</taxon>
    </lineage>
</organism>
<proteinExistence type="predicted"/>
<protein>
    <submittedName>
        <fullName evidence="2">Uncharacterized protein</fullName>
    </submittedName>
</protein>
<name>A0A7J8AVM8_RHIFE</name>
<comment type="caution">
    <text evidence="2">The sequence shown here is derived from an EMBL/GenBank/DDBJ whole genome shotgun (WGS) entry which is preliminary data.</text>
</comment>